<organism evidence="1 2">
    <name type="scientific">Pedobacter cryoconitis</name>
    <dbReference type="NCBI Taxonomy" id="188932"/>
    <lineage>
        <taxon>Bacteria</taxon>
        <taxon>Pseudomonadati</taxon>
        <taxon>Bacteroidota</taxon>
        <taxon>Sphingobacteriia</taxon>
        <taxon>Sphingobacteriales</taxon>
        <taxon>Sphingobacteriaceae</taxon>
        <taxon>Pedobacter</taxon>
    </lineage>
</organism>
<dbReference type="OrthoDB" id="1435962at2"/>
<dbReference type="RefSeq" id="WP_068400036.1">
    <property type="nucleotide sequence ID" value="NZ_CP014504.1"/>
</dbReference>
<reference evidence="1 2" key="1">
    <citation type="submission" date="2016-03" db="EMBL/GenBank/DDBJ databases">
        <title>Complete genome sequence of Pedobacter cryoconitis PAMC 27485.</title>
        <authorList>
            <person name="Lee J."/>
            <person name="Kim O.-S."/>
        </authorList>
    </citation>
    <scope>NUCLEOTIDE SEQUENCE [LARGE SCALE GENOMIC DNA]</scope>
    <source>
        <strain evidence="1 2">PAMC 27485</strain>
    </source>
</reference>
<evidence type="ECO:0008006" key="3">
    <source>
        <dbReference type="Google" id="ProtNLM"/>
    </source>
</evidence>
<evidence type="ECO:0000313" key="1">
    <source>
        <dbReference type="EMBL" id="AMP98923.1"/>
    </source>
</evidence>
<dbReference type="KEGG" id="pcm:AY601_2017"/>
<protein>
    <recommendedName>
        <fullName evidence="3">DUF4145 domain-containing protein</fullName>
    </recommendedName>
</protein>
<proteinExistence type="predicted"/>
<dbReference type="Proteomes" id="UP000071561">
    <property type="component" value="Chromosome"/>
</dbReference>
<name>A0A127VC43_9SPHI</name>
<keyword evidence="2" id="KW-1185">Reference proteome</keyword>
<sequence>MASNIDRYKSDLDKLLKLGKDLFYTMQNSVFPKETIEHLKSTMKSDEEVAEYIKQLPNFKTTYQRWYSESIVLIKQILPDRLQDFIKYYEKPKGRKLLEFENYTIEDYLQGNFRNSSYTNATSVSVSAAIPQFQQQLSILRSIKGRFESTLFDIRQLVHADFLDSELAVAKELLKHKFARAAGAVAGVVLEKHLFQVISDRKIAIKKNPSINDLNEALKKSGVIDTPQWRSIQLLGDLRNKCSHSKASEPTAEDVEDLIAGVDKTIKTVF</sequence>
<dbReference type="PATRIC" id="fig|188932.3.peg.2112"/>
<gene>
    <name evidence="1" type="ORF">AY601_2017</name>
</gene>
<accession>A0A127VC43</accession>
<dbReference type="AlphaFoldDB" id="A0A127VC43"/>
<evidence type="ECO:0000313" key="2">
    <source>
        <dbReference type="Proteomes" id="UP000071561"/>
    </source>
</evidence>
<dbReference type="EMBL" id="CP014504">
    <property type="protein sequence ID" value="AMP98923.1"/>
    <property type="molecule type" value="Genomic_DNA"/>
</dbReference>